<sequence length="183" mass="20283">MIRLFVGLALPEDCRAALARIGGGLPGARWIPPENFHITLRFIGEVEEPDAELIAESLSRLRFPAVTVRIAGLAIGGDAHRARTLWAEVERYPELVELQQRVESLVFGSGVLQPPESRRFRPHVTLARFSGVRPDKLQEFLGAHALIACTPFEVDRVILYSSVLGRQGSRYTEEVAYPLGDPS</sequence>
<evidence type="ECO:0000256" key="2">
    <source>
        <dbReference type="HAMAP-Rule" id="MF_01940"/>
    </source>
</evidence>
<evidence type="ECO:0000313" key="4">
    <source>
        <dbReference type="EMBL" id="SBW08164.1"/>
    </source>
</evidence>
<feature type="domain" description="Phosphoesterase HXTX" evidence="3">
    <location>
        <begin position="9"/>
        <end position="86"/>
    </location>
</feature>
<organism evidence="4">
    <name type="scientific">uncultured Alphaproteobacteria bacterium</name>
    <dbReference type="NCBI Taxonomy" id="91750"/>
    <lineage>
        <taxon>Bacteria</taxon>
        <taxon>Pseudomonadati</taxon>
        <taxon>Pseudomonadota</taxon>
        <taxon>Alphaproteobacteria</taxon>
        <taxon>environmental samples</taxon>
    </lineage>
</organism>
<protein>
    <recommendedName>
        <fullName evidence="2">RNA 2',3'-cyclic phosphodiesterase</fullName>
        <shortName evidence="2">RNA 2',3'-CPDase</shortName>
        <ecNumber evidence="2">3.1.4.58</ecNumber>
    </recommendedName>
</protein>
<dbReference type="HAMAP" id="MF_01940">
    <property type="entry name" value="RNA_CPDase"/>
    <property type="match status" value="1"/>
</dbReference>
<dbReference type="SUPFAM" id="SSF55144">
    <property type="entry name" value="LigT-like"/>
    <property type="match status" value="1"/>
</dbReference>
<evidence type="ECO:0000256" key="1">
    <source>
        <dbReference type="ARBA" id="ARBA00022801"/>
    </source>
</evidence>
<dbReference type="Pfam" id="PF02834">
    <property type="entry name" value="LigT_PEase"/>
    <property type="match status" value="2"/>
</dbReference>
<feature type="active site" description="Proton donor" evidence="2">
    <location>
        <position position="37"/>
    </location>
</feature>
<dbReference type="GO" id="GO:0008664">
    <property type="term" value="F:RNA 2',3'-cyclic 3'-phosphodiesterase activity"/>
    <property type="evidence" value="ECO:0007669"/>
    <property type="project" value="UniProtKB-EC"/>
</dbReference>
<dbReference type="EMBL" id="FLUO01000001">
    <property type="protein sequence ID" value="SBW08164.1"/>
    <property type="molecule type" value="Genomic_DNA"/>
</dbReference>
<dbReference type="PANTHER" id="PTHR35561:SF1">
    <property type="entry name" value="RNA 2',3'-CYCLIC PHOSPHODIESTERASE"/>
    <property type="match status" value="1"/>
</dbReference>
<proteinExistence type="inferred from homology"/>
<dbReference type="EC" id="3.1.4.58" evidence="2"/>
<keyword evidence="4" id="KW-0436">Ligase</keyword>
<dbReference type="GO" id="GO:0004113">
    <property type="term" value="F:2',3'-cyclic-nucleotide 3'-phosphodiesterase activity"/>
    <property type="evidence" value="ECO:0007669"/>
    <property type="project" value="InterPro"/>
</dbReference>
<dbReference type="InterPro" id="IPR009097">
    <property type="entry name" value="Cyclic_Pdiesterase"/>
</dbReference>
<dbReference type="Gene3D" id="3.90.1140.10">
    <property type="entry name" value="Cyclic phosphodiesterase"/>
    <property type="match status" value="1"/>
</dbReference>
<dbReference type="GO" id="GO:0016874">
    <property type="term" value="F:ligase activity"/>
    <property type="evidence" value="ECO:0007669"/>
    <property type="project" value="UniProtKB-KW"/>
</dbReference>
<accession>A0A212K8X3</accession>
<name>A0A212K8X3_9PROT</name>
<comment type="function">
    <text evidence="2">Hydrolyzes RNA 2',3'-cyclic phosphodiester to an RNA 2'-phosphomonoester.</text>
</comment>
<evidence type="ECO:0000259" key="3">
    <source>
        <dbReference type="Pfam" id="PF02834"/>
    </source>
</evidence>
<dbReference type="PANTHER" id="PTHR35561">
    <property type="entry name" value="RNA 2',3'-CYCLIC PHOSPHODIESTERASE"/>
    <property type="match status" value="1"/>
</dbReference>
<dbReference type="InterPro" id="IPR004175">
    <property type="entry name" value="RNA_CPDase"/>
</dbReference>
<keyword evidence="1 2" id="KW-0378">Hydrolase</keyword>
<comment type="catalytic activity">
    <reaction evidence="2">
        <text>a 3'-end 2',3'-cyclophospho-ribonucleotide-RNA + H2O = a 3'-end 2'-phospho-ribonucleotide-RNA + H(+)</text>
        <dbReference type="Rhea" id="RHEA:11828"/>
        <dbReference type="Rhea" id="RHEA-COMP:10464"/>
        <dbReference type="Rhea" id="RHEA-COMP:17353"/>
        <dbReference type="ChEBI" id="CHEBI:15377"/>
        <dbReference type="ChEBI" id="CHEBI:15378"/>
        <dbReference type="ChEBI" id="CHEBI:83064"/>
        <dbReference type="ChEBI" id="CHEBI:173113"/>
        <dbReference type="EC" id="3.1.4.58"/>
    </reaction>
</comment>
<feature type="short sequence motif" description="HXTX 1" evidence="2">
    <location>
        <begin position="37"/>
        <end position="40"/>
    </location>
</feature>
<feature type="domain" description="Phosphoesterase HXTX" evidence="3">
    <location>
        <begin position="94"/>
        <end position="171"/>
    </location>
</feature>
<comment type="similarity">
    <text evidence="2">Belongs to the 2H phosphoesterase superfamily. ThpR family.</text>
</comment>
<dbReference type="NCBIfam" id="TIGR02258">
    <property type="entry name" value="2_5_ligase"/>
    <property type="match status" value="1"/>
</dbReference>
<feature type="short sequence motif" description="HXTX 2" evidence="2">
    <location>
        <begin position="123"/>
        <end position="126"/>
    </location>
</feature>
<dbReference type="AlphaFoldDB" id="A0A212K8X3"/>
<gene>
    <name evidence="4" type="ORF">KL86APRO_12348</name>
</gene>
<dbReference type="InterPro" id="IPR014051">
    <property type="entry name" value="Phosphoesterase_HXTX"/>
</dbReference>
<feature type="active site" description="Proton acceptor" evidence="2">
    <location>
        <position position="123"/>
    </location>
</feature>
<reference evidence="4" key="1">
    <citation type="submission" date="2016-04" db="EMBL/GenBank/DDBJ databases">
        <authorList>
            <person name="Evans L.H."/>
            <person name="Alamgir A."/>
            <person name="Owens N."/>
            <person name="Weber N.D."/>
            <person name="Virtaneva K."/>
            <person name="Barbian K."/>
            <person name="Babar A."/>
            <person name="Rosenke K."/>
        </authorList>
    </citation>
    <scope>NUCLEOTIDE SEQUENCE</scope>
    <source>
        <strain evidence="4">86</strain>
    </source>
</reference>